<protein>
    <submittedName>
        <fullName evidence="1">Uncharacterized protein</fullName>
    </submittedName>
</protein>
<reference evidence="1" key="1">
    <citation type="submission" date="2018-12" db="EMBL/GenBank/DDBJ databases">
        <title>Novel natural products biosynthetic potential of the class Ktedonobacteria.</title>
        <authorList>
            <person name="Zheng Y."/>
            <person name="Saitou A."/>
            <person name="Wang C.M."/>
            <person name="Toyoda A."/>
            <person name="Minakuchi Y."/>
            <person name="Sekiguchi Y."/>
            <person name="Ueda K."/>
            <person name="Takano H."/>
            <person name="Sakai Y."/>
            <person name="Yokota A."/>
            <person name="Yabe S."/>
        </authorList>
    </citation>
    <scope>NUCLEOTIDE SEQUENCE</scope>
    <source>
        <strain evidence="1">COM3</strain>
    </source>
</reference>
<dbReference type="EMBL" id="AP019376">
    <property type="protein sequence ID" value="BBH86477.1"/>
    <property type="molecule type" value="Genomic_DNA"/>
</dbReference>
<accession>A0A455SDG0</accession>
<sequence length="41" mass="4905">MSICIVEAESLLRSFIFSYFKYFAEIQDFRDSIYQQALEAM</sequence>
<organism evidence="1">
    <name type="scientific">Thermosporothrix sp. COM3</name>
    <dbReference type="NCBI Taxonomy" id="2490863"/>
    <lineage>
        <taxon>Bacteria</taxon>
        <taxon>Bacillati</taxon>
        <taxon>Chloroflexota</taxon>
        <taxon>Ktedonobacteria</taxon>
        <taxon>Ktedonobacterales</taxon>
        <taxon>Thermosporotrichaceae</taxon>
        <taxon>Thermosporothrix</taxon>
    </lineage>
</organism>
<proteinExistence type="predicted"/>
<evidence type="ECO:0000313" key="1">
    <source>
        <dbReference type="EMBL" id="BBH86477.1"/>
    </source>
</evidence>
<dbReference type="AlphaFoldDB" id="A0A455SDG0"/>
<name>A0A455SDG0_9CHLR</name>
<gene>
    <name evidence="1" type="ORF">KTC_12280</name>
</gene>